<feature type="signal peptide" evidence="1">
    <location>
        <begin position="1"/>
        <end position="19"/>
    </location>
</feature>
<organism evidence="2 3">
    <name type="scientific">Pleomassaria siparia CBS 279.74</name>
    <dbReference type="NCBI Taxonomy" id="1314801"/>
    <lineage>
        <taxon>Eukaryota</taxon>
        <taxon>Fungi</taxon>
        <taxon>Dikarya</taxon>
        <taxon>Ascomycota</taxon>
        <taxon>Pezizomycotina</taxon>
        <taxon>Dothideomycetes</taxon>
        <taxon>Pleosporomycetidae</taxon>
        <taxon>Pleosporales</taxon>
        <taxon>Pleomassariaceae</taxon>
        <taxon>Pleomassaria</taxon>
    </lineage>
</organism>
<dbReference type="AlphaFoldDB" id="A0A6G1JTU6"/>
<gene>
    <name evidence="2" type="ORF">K504DRAFT_519519</name>
</gene>
<evidence type="ECO:0000313" key="2">
    <source>
        <dbReference type="EMBL" id="KAF2703743.1"/>
    </source>
</evidence>
<name>A0A6G1JTU6_9PLEO</name>
<reference evidence="2" key="1">
    <citation type="journal article" date="2020" name="Stud. Mycol.">
        <title>101 Dothideomycetes genomes: a test case for predicting lifestyles and emergence of pathogens.</title>
        <authorList>
            <person name="Haridas S."/>
            <person name="Albert R."/>
            <person name="Binder M."/>
            <person name="Bloem J."/>
            <person name="Labutti K."/>
            <person name="Salamov A."/>
            <person name="Andreopoulos B."/>
            <person name="Baker S."/>
            <person name="Barry K."/>
            <person name="Bills G."/>
            <person name="Bluhm B."/>
            <person name="Cannon C."/>
            <person name="Castanera R."/>
            <person name="Culley D."/>
            <person name="Daum C."/>
            <person name="Ezra D."/>
            <person name="Gonzalez J."/>
            <person name="Henrissat B."/>
            <person name="Kuo A."/>
            <person name="Liang C."/>
            <person name="Lipzen A."/>
            <person name="Lutzoni F."/>
            <person name="Magnuson J."/>
            <person name="Mondo S."/>
            <person name="Nolan M."/>
            <person name="Ohm R."/>
            <person name="Pangilinan J."/>
            <person name="Park H.-J."/>
            <person name="Ramirez L."/>
            <person name="Alfaro M."/>
            <person name="Sun H."/>
            <person name="Tritt A."/>
            <person name="Yoshinaga Y."/>
            <person name="Zwiers L.-H."/>
            <person name="Turgeon B."/>
            <person name="Goodwin S."/>
            <person name="Spatafora J."/>
            <person name="Crous P."/>
            <person name="Grigoriev I."/>
        </authorList>
    </citation>
    <scope>NUCLEOTIDE SEQUENCE</scope>
    <source>
        <strain evidence="2">CBS 279.74</strain>
    </source>
</reference>
<evidence type="ECO:0000313" key="3">
    <source>
        <dbReference type="Proteomes" id="UP000799428"/>
    </source>
</evidence>
<dbReference type="EMBL" id="MU005785">
    <property type="protein sequence ID" value="KAF2703743.1"/>
    <property type="molecule type" value="Genomic_DNA"/>
</dbReference>
<sequence length="182" mass="20164">MQLSKLLGVLCLLAATSTALVIDKSAAEAGSHTLDVRNAGGTPNDVPSPIEDTGYCRGGPDFDSQHSLWFYSDELFKEPCMILNTDDNSQCHVIDEYVPFLSLYPLGSHPPISTFSELTERNRGSVAQAAHRVFLPVGSWDCWFYHEHDCSSDEYWIQYANGSDLPDGWKGKLGAFKCLRVD</sequence>
<dbReference type="Proteomes" id="UP000799428">
    <property type="component" value="Unassembled WGS sequence"/>
</dbReference>
<feature type="chain" id="PRO_5026086379" evidence="1">
    <location>
        <begin position="20"/>
        <end position="182"/>
    </location>
</feature>
<proteinExistence type="predicted"/>
<keyword evidence="3" id="KW-1185">Reference proteome</keyword>
<accession>A0A6G1JTU6</accession>
<protein>
    <submittedName>
        <fullName evidence="2">Uncharacterized protein</fullName>
    </submittedName>
</protein>
<evidence type="ECO:0000256" key="1">
    <source>
        <dbReference type="SAM" id="SignalP"/>
    </source>
</evidence>
<keyword evidence="1" id="KW-0732">Signal</keyword>